<dbReference type="GO" id="GO:0004553">
    <property type="term" value="F:hydrolase activity, hydrolyzing O-glycosyl compounds"/>
    <property type="evidence" value="ECO:0007669"/>
    <property type="project" value="InterPro"/>
</dbReference>
<dbReference type="AlphaFoldDB" id="A0A1T5E1Y0"/>
<comment type="similarity">
    <text evidence="1 7">Belongs to the glycosyl hydrolase 43 family.</text>
</comment>
<evidence type="ECO:0000256" key="1">
    <source>
        <dbReference type="ARBA" id="ARBA00009865"/>
    </source>
</evidence>
<keyword evidence="3 7" id="KW-0378">Hydrolase</keyword>
<dbReference type="PANTHER" id="PTHR43772:SF2">
    <property type="entry name" value="PUTATIVE (AFU_ORTHOLOGUE AFUA_2G04480)-RELATED"/>
    <property type="match status" value="1"/>
</dbReference>
<evidence type="ECO:0000313" key="9">
    <source>
        <dbReference type="Proteomes" id="UP000190339"/>
    </source>
</evidence>
<keyword evidence="4" id="KW-0119">Carbohydrate metabolism</keyword>
<evidence type="ECO:0000256" key="4">
    <source>
        <dbReference type="ARBA" id="ARBA00023277"/>
    </source>
</evidence>
<keyword evidence="5 7" id="KW-0326">Glycosidase</keyword>
<dbReference type="SUPFAM" id="SSF75005">
    <property type="entry name" value="Arabinanase/levansucrase/invertase"/>
    <property type="match status" value="1"/>
</dbReference>
<dbReference type="EMBL" id="FUYL01000011">
    <property type="protein sequence ID" value="SKB77770.1"/>
    <property type="molecule type" value="Genomic_DNA"/>
</dbReference>
<dbReference type="CDD" id="cd18827">
    <property type="entry name" value="GH43_XlnD-like"/>
    <property type="match status" value="1"/>
</dbReference>
<evidence type="ECO:0000256" key="2">
    <source>
        <dbReference type="ARBA" id="ARBA00022651"/>
    </source>
</evidence>
<evidence type="ECO:0000256" key="3">
    <source>
        <dbReference type="ARBA" id="ARBA00022801"/>
    </source>
</evidence>
<gene>
    <name evidence="8" type="ORF">SAMN05660866_03225</name>
</gene>
<keyword evidence="9" id="KW-1185">Reference proteome</keyword>
<dbReference type="InterPro" id="IPR023296">
    <property type="entry name" value="Glyco_hydro_beta-prop_sf"/>
</dbReference>
<dbReference type="PROSITE" id="PS51257">
    <property type="entry name" value="PROKAR_LIPOPROTEIN"/>
    <property type="match status" value="1"/>
</dbReference>
<dbReference type="InterPro" id="IPR052176">
    <property type="entry name" value="Glycosyl_Hydrlase_43_Enz"/>
</dbReference>
<evidence type="ECO:0000256" key="5">
    <source>
        <dbReference type="ARBA" id="ARBA00023295"/>
    </source>
</evidence>
<dbReference type="PANTHER" id="PTHR43772">
    <property type="entry name" value="ENDO-1,4-BETA-XYLANASE"/>
    <property type="match status" value="1"/>
</dbReference>
<keyword evidence="2" id="KW-0624">Polysaccharide degradation</keyword>
<dbReference type="GO" id="GO:0045493">
    <property type="term" value="P:xylan catabolic process"/>
    <property type="evidence" value="ECO:0007669"/>
    <property type="project" value="UniProtKB-KW"/>
</dbReference>
<evidence type="ECO:0000256" key="6">
    <source>
        <dbReference type="PIRSR" id="PIRSR606710-2"/>
    </source>
</evidence>
<dbReference type="STRING" id="561365.SAMN05660866_03225"/>
<organism evidence="8 9">
    <name type="scientific">Maribacter arcticus</name>
    <dbReference type="NCBI Taxonomy" id="561365"/>
    <lineage>
        <taxon>Bacteria</taxon>
        <taxon>Pseudomonadati</taxon>
        <taxon>Bacteroidota</taxon>
        <taxon>Flavobacteriia</taxon>
        <taxon>Flavobacteriales</taxon>
        <taxon>Flavobacteriaceae</taxon>
        <taxon>Maribacter</taxon>
    </lineage>
</organism>
<feature type="site" description="Important for catalytic activity, responsible for pKa modulation of the active site Glu and correct orientation of both the proton donor and substrate" evidence="6">
    <location>
        <position position="176"/>
    </location>
</feature>
<name>A0A1T5E1Y0_9FLAO</name>
<dbReference type="Gene3D" id="2.115.10.20">
    <property type="entry name" value="Glycosyl hydrolase domain, family 43"/>
    <property type="match status" value="1"/>
</dbReference>
<dbReference type="OrthoDB" id="9763933at2"/>
<sequence>MSFKVYSIGLLLFAFVLVSCKTEKKTPPVAKVLEKSGNPIFNGWYADPEAVVFEDNYWVYPTYSDAFEKQLFFDAFSSPDLVNWTKHERILDTTKIKWLRQALWAPSIIKKEDKYYLFFGANDIQRPGRNSYDPNNDINHYGGIGIAVANTPKGPFEDYLGKPLIADFYNEAQPIDQFVFKDVDDTFYLFYGGWGHCNLGKLNSDFTGITPWEDGALFKEITPEGYVEGPFVFLRNGTYYFMWSEGNWTDNSYKVAYAMADSISGPYNRMGTILESDPEIATGAGHHSVINVPNTDEWIMVYHRRPIPNDGRDHRVTCMDKIEFRNDGSIKPIQITNEGVEARPLKP</sequence>
<keyword evidence="2" id="KW-0858">Xylan degradation</keyword>
<dbReference type="RefSeq" id="WP_079513704.1">
    <property type="nucleotide sequence ID" value="NZ_FUYL01000011.1"/>
</dbReference>
<proteinExistence type="inferred from homology"/>
<dbReference type="Pfam" id="PF04616">
    <property type="entry name" value="Glyco_hydro_43"/>
    <property type="match status" value="1"/>
</dbReference>
<protein>
    <submittedName>
        <fullName evidence="8">Glycosyl hydrolases family 43</fullName>
    </submittedName>
</protein>
<evidence type="ECO:0000313" key="8">
    <source>
        <dbReference type="EMBL" id="SKB77770.1"/>
    </source>
</evidence>
<accession>A0A1T5E1Y0</accession>
<reference evidence="9" key="1">
    <citation type="submission" date="2017-02" db="EMBL/GenBank/DDBJ databases">
        <authorList>
            <person name="Varghese N."/>
            <person name="Submissions S."/>
        </authorList>
    </citation>
    <scope>NUCLEOTIDE SEQUENCE [LARGE SCALE GENOMIC DNA]</scope>
    <source>
        <strain evidence="9">DSM 23546</strain>
    </source>
</reference>
<dbReference type="Proteomes" id="UP000190339">
    <property type="component" value="Unassembled WGS sequence"/>
</dbReference>
<dbReference type="InterPro" id="IPR006710">
    <property type="entry name" value="Glyco_hydro_43"/>
</dbReference>
<evidence type="ECO:0000256" key="7">
    <source>
        <dbReference type="RuleBase" id="RU361187"/>
    </source>
</evidence>